<keyword evidence="1" id="KW-0812">Transmembrane</keyword>
<feature type="transmembrane region" description="Helical" evidence="1">
    <location>
        <begin position="152"/>
        <end position="177"/>
    </location>
</feature>
<dbReference type="Pfam" id="PF09515">
    <property type="entry name" value="Thia_YuaJ"/>
    <property type="match status" value="1"/>
</dbReference>
<dbReference type="GO" id="GO:0005886">
    <property type="term" value="C:plasma membrane"/>
    <property type="evidence" value="ECO:0007669"/>
    <property type="project" value="InterPro"/>
</dbReference>
<proteinExistence type="predicted"/>
<evidence type="ECO:0000313" key="2">
    <source>
        <dbReference type="EMBL" id="SEQ31341.1"/>
    </source>
</evidence>
<reference evidence="2 3" key="1">
    <citation type="submission" date="2016-10" db="EMBL/GenBank/DDBJ databases">
        <authorList>
            <person name="de Groot N.N."/>
        </authorList>
    </citation>
    <scope>NUCLEOTIDE SEQUENCE [LARGE SCALE GENOMIC DNA]</scope>
    <source>
        <strain evidence="2 3">DSM 15695</strain>
    </source>
</reference>
<keyword evidence="3" id="KW-1185">Reference proteome</keyword>
<evidence type="ECO:0000256" key="1">
    <source>
        <dbReference type="SAM" id="Phobius"/>
    </source>
</evidence>
<dbReference type="InterPro" id="IPR012651">
    <property type="entry name" value="Thia_Transptr_ThiT"/>
</dbReference>
<dbReference type="RefSeq" id="WP_092572172.1">
    <property type="nucleotide sequence ID" value="NZ_FOEN01000008.1"/>
</dbReference>
<organism evidence="2 3">
    <name type="scientific">Ignavigranum ruoffiae</name>
    <dbReference type="NCBI Taxonomy" id="89093"/>
    <lineage>
        <taxon>Bacteria</taxon>
        <taxon>Bacillati</taxon>
        <taxon>Bacillota</taxon>
        <taxon>Bacilli</taxon>
        <taxon>Lactobacillales</taxon>
        <taxon>Aerococcaceae</taxon>
        <taxon>Ignavigranum</taxon>
    </lineage>
</organism>
<evidence type="ECO:0000313" key="3">
    <source>
        <dbReference type="Proteomes" id="UP000198833"/>
    </source>
</evidence>
<dbReference type="AlphaFoldDB" id="A0A1H9F0D0"/>
<keyword evidence="1" id="KW-1133">Transmembrane helix</keyword>
<feature type="transmembrane region" description="Helical" evidence="1">
    <location>
        <begin position="75"/>
        <end position="97"/>
    </location>
</feature>
<dbReference type="STRING" id="89093.SAMN04488558_10829"/>
<dbReference type="Proteomes" id="UP000198833">
    <property type="component" value="Unassembled WGS sequence"/>
</dbReference>
<feature type="transmembrane region" description="Helical" evidence="1">
    <location>
        <begin position="118"/>
        <end position="140"/>
    </location>
</feature>
<dbReference type="OrthoDB" id="9795813at2"/>
<dbReference type="Gene3D" id="1.10.1760.20">
    <property type="match status" value="1"/>
</dbReference>
<dbReference type="NCBIfam" id="TIGR02357">
    <property type="entry name" value="ECF_ThiT_YuaJ"/>
    <property type="match status" value="1"/>
</dbReference>
<accession>A0A1H9F0D0</accession>
<protein>
    <submittedName>
        <fullName evidence="2">Thiamine transporter</fullName>
    </submittedName>
</protein>
<sequence>MQQHKQLTVLIEASFMAVLAFIFALIPLDIGSAYEIELGMIPIIIFSYRRGLKYGLLSGFLWGCIKLVSGDFTMLSILQVLLEYIFAFAMAGMAGLAHPKIQAVVSQKKVNLSALTEAWSIGLAVLCKYGIHFIAGVIYWGMYAPEGMSPYLYSFIVNGSSAFATFLLTYILIHLLLRFAPRLVQAH</sequence>
<dbReference type="EMBL" id="FOEN01000008">
    <property type="protein sequence ID" value="SEQ31341.1"/>
    <property type="molecule type" value="Genomic_DNA"/>
</dbReference>
<name>A0A1H9F0D0_9LACT</name>
<keyword evidence="1" id="KW-0472">Membrane</keyword>
<feature type="transmembrane region" description="Helical" evidence="1">
    <location>
        <begin position="6"/>
        <end position="30"/>
    </location>
</feature>
<dbReference type="GO" id="GO:0015234">
    <property type="term" value="F:thiamine transmembrane transporter activity"/>
    <property type="evidence" value="ECO:0007669"/>
    <property type="project" value="InterPro"/>
</dbReference>
<gene>
    <name evidence="2" type="ORF">SAMN04488558_10829</name>
</gene>